<dbReference type="AlphaFoldDB" id="A0A919GXV8"/>
<keyword evidence="2" id="KW-0472">Membrane</keyword>
<proteinExistence type="predicted"/>
<dbReference type="InterPro" id="IPR055568">
    <property type="entry name" value="DUF7144"/>
</dbReference>
<dbReference type="Proteomes" id="UP000600026">
    <property type="component" value="Unassembled WGS sequence"/>
</dbReference>
<keyword evidence="2" id="KW-0812">Transmembrane</keyword>
<organism evidence="4 5">
    <name type="scientific">Streptomyces xanthophaeus</name>
    <dbReference type="NCBI Taxonomy" id="67385"/>
    <lineage>
        <taxon>Bacteria</taxon>
        <taxon>Bacillati</taxon>
        <taxon>Actinomycetota</taxon>
        <taxon>Actinomycetes</taxon>
        <taxon>Kitasatosporales</taxon>
        <taxon>Streptomycetaceae</taxon>
        <taxon>Streptomyces</taxon>
    </lineage>
</organism>
<evidence type="ECO:0000256" key="1">
    <source>
        <dbReference type="SAM" id="MobiDB-lite"/>
    </source>
</evidence>
<dbReference type="Pfam" id="PF23636">
    <property type="entry name" value="DUF7144"/>
    <property type="match status" value="1"/>
</dbReference>
<sequence length="164" mass="17387">MARQAGSVTEEMDMASDASRPTASRAQPSPTHAPVSGTTVLAGALMLVGGAMALFEGIAALARDSLFVVTRHYVFEFSLTGWGWVHLILGILLLIAGGCVFTGALWARYFGVAVASLGAIANFLWLPYYPLWALVLIAVNIFVVWALCTGMHREADASHAGLAH</sequence>
<dbReference type="EMBL" id="BNEE01000006">
    <property type="protein sequence ID" value="GHI85342.1"/>
    <property type="molecule type" value="Genomic_DNA"/>
</dbReference>
<feature type="transmembrane region" description="Helical" evidence="2">
    <location>
        <begin position="40"/>
        <end position="62"/>
    </location>
</feature>
<evidence type="ECO:0000313" key="5">
    <source>
        <dbReference type="Proteomes" id="UP000600026"/>
    </source>
</evidence>
<name>A0A919GXV8_9ACTN</name>
<evidence type="ECO:0000256" key="2">
    <source>
        <dbReference type="SAM" id="Phobius"/>
    </source>
</evidence>
<feature type="region of interest" description="Disordered" evidence="1">
    <location>
        <begin position="1"/>
        <end position="34"/>
    </location>
</feature>
<feature type="compositionally biased region" description="Polar residues" evidence="1">
    <location>
        <begin position="19"/>
        <end position="30"/>
    </location>
</feature>
<evidence type="ECO:0000259" key="3">
    <source>
        <dbReference type="Pfam" id="PF23636"/>
    </source>
</evidence>
<feature type="transmembrane region" description="Helical" evidence="2">
    <location>
        <begin position="131"/>
        <end position="148"/>
    </location>
</feature>
<feature type="domain" description="DUF7144" evidence="3">
    <location>
        <begin position="39"/>
        <end position="150"/>
    </location>
</feature>
<accession>A0A919GXV8</accession>
<evidence type="ECO:0000313" key="4">
    <source>
        <dbReference type="EMBL" id="GHI85342.1"/>
    </source>
</evidence>
<comment type="caution">
    <text evidence="4">The sequence shown here is derived from an EMBL/GenBank/DDBJ whole genome shotgun (WGS) entry which is preliminary data.</text>
</comment>
<keyword evidence="2" id="KW-1133">Transmembrane helix</keyword>
<keyword evidence="5" id="KW-1185">Reference proteome</keyword>
<reference evidence="4" key="1">
    <citation type="submission" date="2020-09" db="EMBL/GenBank/DDBJ databases">
        <title>Whole genome shotgun sequence of Streptomyces xanthophaeus NBRC 12829.</title>
        <authorList>
            <person name="Komaki H."/>
            <person name="Tamura T."/>
        </authorList>
    </citation>
    <scope>NUCLEOTIDE SEQUENCE</scope>
    <source>
        <strain evidence="4">NBRC 12829</strain>
    </source>
</reference>
<feature type="transmembrane region" description="Helical" evidence="2">
    <location>
        <begin position="82"/>
        <end position="102"/>
    </location>
</feature>
<gene>
    <name evidence="4" type="ORF">Sxan_27060</name>
</gene>
<protein>
    <recommendedName>
        <fullName evidence="3">DUF7144 domain-containing protein</fullName>
    </recommendedName>
</protein>